<dbReference type="PIRSF" id="PIRSF004491">
    <property type="entry name" value="FAD_Synth"/>
    <property type="match status" value="1"/>
</dbReference>
<dbReference type="NCBIfam" id="TIGR00125">
    <property type="entry name" value="cyt_tran_rel"/>
    <property type="match status" value="1"/>
</dbReference>
<keyword evidence="6 14" id="KW-0548">Nucleotidyltransferase</keyword>
<dbReference type="CDD" id="cd02064">
    <property type="entry name" value="FAD_synthetase_N"/>
    <property type="match status" value="1"/>
</dbReference>
<evidence type="ECO:0000256" key="13">
    <source>
        <dbReference type="ARBA" id="ARBA00049494"/>
    </source>
</evidence>
<keyword evidence="11" id="KW-0511">Multifunctional enzyme</keyword>
<evidence type="ECO:0000256" key="9">
    <source>
        <dbReference type="ARBA" id="ARBA00022827"/>
    </source>
</evidence>
<dbReference type="UniPathway" id="UPA00276">
    <property type="reaction ID" value="UER00406"/>
</dbReference>
<name>A0A0S7WY02_UNCT6</name>
<evidence type="ECO:0000256" key="6">
    <source>
        <dbReference type="ARBA" id="ARBA00022695"/>
    </source>
</evidence>
<dbReference type="PANTHER" id="PTHR22749:SF6">
    <property type="entry name" value="RIBOFLAVIN KINASE"/>
    <property type="match status" value="1"/>
</dbReference>
<evidence type="ECO:0000256" key="7">
    <source>
        <dbReference type="ARBA" id="ARBA00022741"/>
    </source>
</evidence>
<evidence type="ECO:0000313" key="16">
    <source>
        <dbReference type="EMBL" id="KPJ54492.1"/>
    </source>
</evidence>
<keyword evidence="7 14" id="KW-0547">Nucleotide-binding</keyword>
<comment type="pathway">
    <text evidence="1 14">Cofactor biosynthesis; FAD biosynthesis; FAD from FMN: step 1/1.</text>
</comment>
<keyword evidence="5 14" id="KW-0808">Transferase</keyword>
<keyword evidence="9 14" id="KW-0274">FAD</keyword>
<dbReference type="GO" id="GO:0009398">
    <property type="term" value="P:FMN biosynthetic process"/>
    <property type="evidence" value="ECO:0007669"/>
    <property type="project" value="UniProtKB-UniRule"/>
</dbReference>
<dbReference type="GO" id="GO:0006747">
    <property type="term" value="P:FAD biosynthetic process"/>
    <property type="evidence" value="ECO:0007669"/>
    <property type="project" value="UniProtKB-UniRule"/>
</dbReference>
<dbReference type="NCBIfam" id="TIGR00083">
    <property type="entry name" value="ribF"/>
    <property type="match status" value="1"/>
</dbReference>
<evidence type="ECO:0000313" key="17">
    <source>
        <dbReference type="Proteomes" id="UP000052008"/>
    </source>
</evidence>
<organism evidence="16 17">
    <name type="scientific">candidate division TA06 bacterium DG_24</name>
    <dbReference type="NCBI Taxonomy" id="1703770"/>
    <lineage>
        <taxon>Bacteria</taxon>
        <taxon>Bacteria division TA06</taxon>
    </lineage>
</organism>
<sequence length="321" mass="35891">MKIVQGIAAVDEDVVGSVLTVGTFDGIHRGHQAIIERTCERAKTLSVPCVMITFAPHPQALLTPATAPLLLTTTEERADLVREFGISAMAVLPFDEILAAMEPEAFVRDILVGTFSGREVVVGEDHRFGRGRRGDRHTLARLGRQFGFSVVAVPPVRWRGRPISSTRIRRAILAAKLREAARMLGRWYSFRGHVLRGESRGRTLDYPTANLEVKSPSVLLPPDGVYAVLARIDGGTFRGMMNIGTRPTFGSGSRTVEVHLLDFVGDIYDLTMEVQCLDRLRDEKAFDRKEDLRMQISRDELEVRRLFDRVDRQGCCHQLRG</sequence>
<gene>
    <name evidence="16" type="ORF">AMJ39_00270</name>
</gene>
<keyword evidence="8 14" id="KW-0418">Kinase</keyword>
<dbReference type="AlphaFoldDB" id="A0A0S7WY02"/>
<dbReference type="EC" id="2.7.1.26" evidence="14"/>
<keyword evidence="4 14" id="KW-0288">FMN</keyword>
<dbReference type="PANTHER" id="PTHR22749">
    <property type="entry name" value="RIBOFLAVIN KINASE/FMN ADENYLYLTRANSFERASE"/>
    <property type="match status" value="1"/>
</dbReference>
<dbReference type="NCBIfam" id="NF004160">
    <property type="entry name" value="PRK05627.1-3"/>
    <property type="match status" value="1"/>
</dbReference>
<evidence type="ECO:0000256" key="4">
    <source>
        <dbReference type="ARBA" id="ARBA00022643"/>
    </source>
</evidence>
<evidence type="ECO:0000256" key="12">
    <source>
        <dbReference type="ARBA" id="ARBA00047880"/>
    </source>
</evidence>
<evidence type="ECO:0000256" key="3">
    <source>
        <dbReference type="ARBA" id="ARBA00022630"/>
    </source>
</evidence>
<dbReference type="InterPro" id="IPR014729">
    <property type="entry name" value="Rossmann-like_a/b/a_fold"/>
</dbReference>
<dbReference type="EMBL" id="LIZS01000001">
    <property type="protein sequence ID" value="KPJ54492.1"/>
    <property type="molecule type" value="Genomic_DNA"/>
</dbReference>
<evidence type="ECO:0000256" key="8">
    <source>
        <dbReference type="ARBA" id="ARBA00022777"/>
    </source>
</evidence>
<dbReference type="Pfam" id="PF06574">
    <property type="entry name" value="FAD_syn"/>
    <property type="match status" value="1"/>
</dbReference>
<dbReference type="SUPFAM" id="SSF52374">
    <property type="entry name" value="Nucleotidylyl transferase"/>
    <property type="match status" value="1"/>
</dbReference>
<dbReference type="GO" id="GO:0003919">
    <property type="term" value="F:FMN adenylyltransferase activity"/>
    <property type="evidence" value="ECO:0007669"/>
    <property type="project" value="UniProtKB-UniRule"/>
</dbReference>
<dbReference type="EC" id="2.7.7.2" evidence="14"/>
<dbReference type="GO" id="GO:0005524">
    <property type="term" value="F:ATP binding"/>
    <property type="evidence" value="ECO:0007669"/>
    <property type="project" value="UniProtKB-UniRule"/>
</dbReference>
<comment type="pathway">
    <text evidence="2 14">Cofactor biosynthesis; FMN biosynthesis; FMN from riboflavin (ATP route): step 1/1.</text>
</comment>
<protein>
    <recommendedName>
        <fullName evidence="14">Riboflavin biosynthesis protein</fullName>
    </recommendedName>
    <domain>
        <recommendedName>
            <fullName evidence="14">Riboflavin kinase</fullName>
            <ecNumber evidence="14">2.7.1.26</ecNumber>
        </recommendedName>
        <alternativeName>
            <fullName evidence="14">Flavokinase</fullName>
        </alternativeName>
    </domain>
    <domain>
        <recommendedName>
            <fullName evidence="14">FMN adenylyltransferase</fullName>
            <ecNumber evidence="14">2.7.7.2</ecNumber>
        </recommendedName>
        <alternativeName>
            <fullName evidence="14">FAD pyrophosphorylase</fullName>
        </alternativeName>
        <alternativeName>
            <fullName evidence="14">FAD synthase</fullName>
        </alternativeName>
    </domain>
</protein>
<evidence type="ECO:0000256" key="2">
    <source>
        <dbReference type="ARBA" id="ARBA00005201"/>
    </source>
</evidence>
<evidence type="ECO:0000256" key="1">
    <source>
        <dbReference type="ARBA" id="ARBA00004726"/>
    </source>
</evidence>
<evidence type="ECO:0000256" key="11">
    <source>
        <dbReference type="ARBA" id="ARBA00023268"/>
    </source>
</evidence>
<dbReference type="InterPro" id="IPR023465">
    <property type="entry name" value="Riboflavin_kinase_dom_sf"/>
</dbReference>
<comment type="catalytic activity">
    <reaction evidence="13 14">
        <text>FMN + ATP + H(+) = FAD + diphosphate</text>
        <dbReference type="Rhea" id="RHEA:17237"/>
        <dbReference type="ChEBI" id="CHEBI:15378"/>
        <dbReference type="ChEBI" id="CHEBI:30616"/>
        <dbReference type="ChEBI" id="CHEBI:33019"/>
        <dbReference type="ChEBI" id="CHEBI:57692"/>
        <dbReference type="ChEBI" id="CHEBI:58210"/>
        <dbReference type="EC" id="2.7.7.2"/>
    </reaction>
</comment>
<dbReference type="Proteomes" id="UP000052008">
    <property type="component" value="Unassembled WGS sequence"/>
</dbReference>
<dbReference type="InterPro" id="IPR004821">
    <property type="entry name" value="Cyt_trans-like"/>
</dbReference>
<proteinExistence type="inferred from homology"/>
<dbReference type="PATRIC" id="fig|1703770.3.peg.57"/>
<comment type="catalytic activity">
    <reaction evidence="12 14">
        <text>riboflavin + ATP = FMN + ADP + H(+)</text>
        <dbReference type="Rhea" id="RHEA:14357"/>
        <dbReference type="ChEBI" id="CHEBI:15378"/>
        <dbReference type="ChEBI" id="CHEBI:30616"/>
        <dbReference type="ChEBI" id="CHEBI:57986"/>
        <dbReference type="ChEBI" id="CHEBI:58210"/>
        <dbReference type="ChEBI" id="CHEBI:456216"/>
        <dbReference type="EC" id="2.7.1.26"/>
    </reaction>
</comment>
<dbReference type="Pfam" id="PF01687">
    <property type="entry name" value="Flavokinase"/>
    <property type="match status" value="1"/>
</dbReference>
<dbReference type="NCBIfam" id="NF004162">
    <property type="entry name" value="PRK05627.1-5"/>
    <property type="match status" value="1"/>
</dbReference>
<dbReference type="InterPro" id="IPR015864">
    <property type="entry name" value="FAD_synthase"/>
</dbReference>
<dbReference type="Gene3D" id="2.40.30.30">
    <property type="entry name" value="Riboflavin kinase-like"/>
    <property type="match status" value="1"/>
</dbReference>
<evidence type="ECO:0000256" key="10">
    <source>
        <dbReference type="ARBA" id="ARBA00022840"/>
    </source>
</evidence>
<dbReference type="SUPFAM" id="SSF82114">
    <property type="entry name" value="Riboflavin kinase-like"/>
    <property type="match status" value="1"/>
</dbReference>
<dbReference type="InterPro" id="IPR023468">
    <property type="entry name" value="Riboflavin_kinase"/>
</dbReference>
<dbReference type="InterPro" id="IPR002606">
    <property type="entry name" value="Riboflavin_kinase_bac"/>
</dbReference>
<dbReference type="FunFam" id="3.40.50.620:FF:000021">
    <property type="entry name" value="Riboflavin biosynthesis protein"/>
    <property type="match status" value="1"/>
</dbReference>
<dbReference type="Gene3D" id="3.40.50.620">
    <property type="entry name" value="HUPs"/>
    <property type="match status" value="1"/>
</dbReference>
<comment type="caution">
    <text evidence="16">The sequence shown here is derived from an EMBL/GenBank/DDBJ whole genome shotgun (WGS) entry which is preliminary data.</text>
</comment>
<reference evidence="16 17" key="1">
    <citation type="journal article" date="2015" name="Microbiome">
        <title>Genomic resolution of linkages in carbon, nitrogen, and sulfur cycling among widespread estuary sediment bacteria.</title>
        <authorList>
            <person name="Baker B.J."/>
            <person name="Lazar C.S."/>
            <person name="Teske A.P."/>
            <person name="Dick G.J."/>
        </authorList>
    </citation>
    <scope>NUCLEOTIDE SEQUENCE [LARGE SCALE GENOMIC DNA]</scope>
    <source>
        <strain evidence="16">DG_24</strain>
    </source>
</reference>
<evidence type="ECO:0000256" key="5">
    <source>
        <dbReference type="ARBA" id="ARBA00022679"/>
    </source>
</evidence>
<evidence type="ECO:0000259" key="15">
    <source>
        <dbReference type="SMART" id="SM00904"/>
    </source>
</evidence>
<feature type="domain" description="Riboflavin kinase" evidence="15">
    <location>
        <begin position="183"/>
        <end position="308"/>
    </location>
</feature>
<dbReference type="GO" id="GO:0009231">
    <property type="term" value="P:riboflavin biosynthetic process"/>
    <property type="evidence" value="ECO:0007669"/>
    <property type="project" value="InterPro"/>
</dbReference>
<evidence type="ECO:0000256" key="14">
    <source>
        <dbReference type="PIRNR" id="PIRNR004491"/>
    </source>
</evidence>
<comment type="similarity">
    <text evidence="14">Belongs to the ribF family.</text>
</comment>
<dbReference type="UniPathway" id="UPA00277">
    <property type="reaction ID" value="UER00407"/>
</dbReference>
<dbReference type="STRING" id="1703770.AMJ39_00270"/>
<keyword evidence="10 14" id="KW-0067">ATP-binding</keyword>
<keyword evidence="3 14" id="KW-0285">Flavoprotein</keyword>
<accession>A0A0S7WY02</accession>
<dbReference type="SMART" id="SM00904">
    <property type="entry name" value="Flavokinase"/>
    <property type="match status" value="1"/>
</dbReference>
<dbReference type="InterPro" id="IPR015865">
    <property type="entry name" value="Riboflavin_kinase_bac/euk"/>
</dbReference>
<dbReference type="GO" id="GO:0008531">
    <property type="term" value="F:riboflavin kinase activity"/>
    <property type="evidence" value="ECO:0007669"/>
    <property type="project" value="UniProtKB-UniRule"/>
</dbReference>